<gene>
    <name evidence="2" type="ORF">DUNSADRAFT_4904</name>
</gene>
<evidence type="ECO:0000313" key="2">
    <source>
        <dbReference type="EMBL" id="KAF5837071.1"/>
    </source>
</evidence>
<organism evidence="2 3">
    <name type="scientific">Dunaliella salina</name>
    <name type="common">Green alga</name>
    <name type="synonym">Protococcus salinus</name>
    <dbReference type="NCBI Taxonomy" id="3046"/>
    <lineage>
        <taxon>Eukaryota</taxon>
        <taxon>Viridiplantae</taxon>
        <taxon>Chlorophyta</taxon>
        <taxon>core chlorophytes</taxon>
        <taxon>Chlorophyceae</taxon>
        <taxon>CS clade</taxon>
        <taxon>Chlamydomonadales</taxon>
        <taxon>Dunaliellaceae</taxon>
        <taxon>Dunaliella</taxon>
    </lineage>
</organism>
<dbReference type="Proteomes" id="UP000815325">
    <property type="component" value="Unassembled WGS sequence"/>
</dbReference>
<evidence type="ECO:0000313" key="3">
    <source>
        <dbReference type="Proteomes" id="UP000815325"/>
    </source>
</evidence>
<dbReference type="EMBL" id="MU069630">
    <property type="protein sequence ID" value="KAF5837071.1"/>
    <property type="molecule type" value="Genomic_DNA"/>
</dbReference>
<feature type="non-terminal residue" evidence="2">
    <location>
        <position position="167"/>
    </location>
</feature>
<sequence>MGKAPEKRYNRNLKKDKALARQPPPPRHYAVAAVSTGMLALCLGVVLASSKPPPSASNSTAPVQPPPPPPEPPSTDKADWQDHMKQESQREKEVVIGDERFHPSFGVFPRGCKWKMVTSPNTTRYQWWDMDWSTWVWERPQACTPTGFSPKEDVPPPSWNASASRST</sequence>
<feature type="compositionally biased region" description="Basic and acidic residues" evidence="1">
    <location>
        <begin position="1"/>
        <end position="19"/>
    </location>
</feature>
<accession>A0ABQ7GR30</accession>
<proteinExistence type="predicted"/>
<feature type="compositionally biased region" description="Pro residues" evidence="1">
    <location>
        <begin position="63"/>
        <end position="73"/>
    </location>
</feature>
<feature type="region of interest" description="Disordered" evidence="1">
    <location>
        <begin position="50"/>
        <end position="97"/>
    </location>
</feature>
<feature type="region of interest" description="Disordered" evidence="1">
    <location>
        <begin position="1"/>
        <end position="27"/>
    </location>
</feature>
<reference evidence="2" key="1">
    <citation type="submission" date="2017-08" db="EMBL/GenBank/DDBJ databases">
        <authorList>
            <person name="Polle J.E."/>
            <person name="Barry K."/>
            <person name="Cushman J."/>
            <person name="Schmutz J."/>
            <person name="Tran D."/>
            <person name="Hathwaick L.T."/>
            <person name="Yim W.C."/>
            <person name="Jenkins J."/>
            <person name="Mckie-Krisberg Z.M."/>
            <person name="Prochnik S."/>
            <person name="Lindquist E."/>
            <person name="Dockter R.B."/>
            <person name="Adam C."/>
            <person name="Molina H."/>
            <person name="Bunkerborg J."/>
            <person name="Jin E."/>
            <person name="Buchheim M."/>
            <person name="Magnuson J."/>
        </authorList>
    </citation>
    <scope>NUCLEOTIDE SEQUENCE</scope>
    <source>
        <strain evidence="2">CCAP 19/18</strain>
    </source>
</reference>
<feature type="region of interest" description="Disordered" evidence="1">
    <location>
        <begin position="143"/>
        <end position="167"/>
    </location>
</feature>
<evidence type="ECO:0000256" key="1">
    <source>
        <dbReference type="SAM" id="MobiDB-lite"/>
    </source>
</evidence>
<protein>
    <submittedName>
        <fullName evidence="2">Uncharacterized protein</fullName>
    </submittedName>
</protein>
<keyword evidence="3" id="KW-1185">Reference proteome</keyword>
<feature type="compositionally biased region" description="Basic and acidic residues" evidence="1">
    <location>
        <begin position="74"/>
        <end position="97"/>
    </location>
</feature>
<name>A0ABQ7GR30_DUNSA</name>
<comment type="caution">
    <text evidence="2">The sequence shown here is derived from an EMBL/GenBank/DDBJ whole genome shotgun (WGS) entry which is preliminary data.</text>
</comment>